<dbReference type="Proteomes" id="UP001271789">
    <property type="component" value="Unassembled WGS sequence"/>
</dbReference>
<proteinExistence type="predicted"/>
<accession>A0AAE4MJ61</accession>
<keyword evidence="1" id="KW-0812">Transmembrane</keyword>
<name>A0AAE4MJ61_9EURY</name>
<evidence type="ECO:0000313" key="2">
    <source>
        <dbReference type="EMBL" id="MDV0447432.1"/>
    </source>
</evidence>
<dbReference type="AlphaFoldDB" id="A0AAE4MJ61"/>
<feature type="transmembrane region" description="Helical" evidence="1">
    <location>
        <begin position="56"/>
        <end position="78"/>
    </location>
</feature>
<feature type="transmembrane region" description="Helical" evidence="1">
    <location>
        <begin position="85"/>
        <end position="103"/>
    </location>
</feature>
<keyword evidence="1" id="KW-0472">Membrane</keyword>
<evidence type="ECO:0000256" key="1">
    <source>
        <dbReference type="SAM" id="Phobius"/>
    </source>
</evidence>
<gene>
    <name evidence="2" type="ORF">MsAg5_13220</name>
</gene>
<protein>
    <submittedName>
        <fullName evidence="2">Uncharacterized protein</fullName>
    </submittedName>
</protein>
<feature type="transmembrane region" description="Helical" evidence="1">
    <location>
        <begin position="109"/>
        <end position="128"/>
    </location>
</feature>
<reference evidence="2" key="1">
    <citation type="submission" date="2023-06" db="EMBL/GenBank/DDBJ databases">
        <title>Genome sequence of Methanosarcinaceae archaeon Ag5.</title>
        <authorList>
            <person name="Protasov E."/>
            <person name="Platt K."/>
            <person name="Poehlein A."/>
            <person name="Daniel R."/>
            <person name="Brune A."/>
        </authorList>
    </citation>
    <scope>NUCLEOTIDE SEQUENCE</scope>
    <source>
        <strain evidence="2">Ag5</strain>
    </source>
</reference>
<sequence length="130" mass="14793">MFQKIILFIAMFCLLFNVAGAVEIEDFEQFDFTELYNEFFVSGFTNWDLLEMALDFYVNSVGGTVLWMILFITVYTALHLTTGGVSIPAAAFSAVGMILVQVLPYELSTWTYMLISIALFVLPGYKYFKN</sequence>
<evidence type="ECO:0000313" key="3">
    <source>
        <dbReference type="Proteomes" id="UP001271789"/>
    </source>
</evidence>
<comment type="caution">
    <text evidence="2">The sequence shown here is derived from an EMBL/GenBank/DDBJ whole genome shotgun (WGS) entry which is preliminary data.</text>
</comment>
<dbReference type="RefSeq" id="WP_338099870.1">
    <property type="nucleotide sequence ID" value="NZ_JAWDKD010000019.1"/>
</dbReference>
<keyword evidence="3" id="KW-1185">Reference proteome</keyword>
<dbReference type="EMBL" id="JAWDKD010000019">
    <property type="protein sequence ID" value="MDV0447432.1"/>
    <property type="molecule type" value="Genomic_DNA"/>
</dbReference>
<keyword evidence="1" id="KW-1133">Transmembrane helix</keyword>
<organism evidence="2 3">
    <name type="scientific">Methanolapillus africanus</name>
    <dbReference type="NCBI Taxonomy" id="3028297"/>
    <lineage>
        <taxon>Archaea</taxon>
        <taxon>Methanobacteriati</taxon>
        <taxon>Methanobacteriota</taxon>
        <taxon>Stenosarchaea group</taxon>
        <taxon>Methanomicrobia</taxon>
        <taxon>Methanosarcinales</taxon>
        <taxon>Methanosarcinaceae</taxon>
        <taxon>Methanolapillus</taxon>
    </lineage>
</organism>